<evidence type="ECO:0000313" key="2">
    <source>
        <dbReference type="Proteomes" id="UP001057402"/>
    </source>
</evidence>
<proteinExistence type="predicted"/>
<gene>
    <name evidence="1" type="ORF">MLD38_029947</name>
</gene>
<sequence>MTPFSSFVTLESTAPSTTPSPSPSFNPFRRRDKSKSKSNSLGILAFEVAITLSRLLSLFRSLSDEELQDLRSGTLRSQGIACLISTDESFLLNLAGLELLEELEYVASSVSRLSRKCSDIDLARFDLVFSDLKKGYAGINRMEFGTRKIEKVVEKVEKLTSMTANLYVAMETLSEMEVYEKKLQSWKKASFMGGNNNPMEGTNFELFESKIAFQRKQVKRFMELSLWNVTYDKCTAMAARIVCNIYIRIQSFFSPFASSISCQYDRQPKQPPLHFHPQKNILPLPELSSVPVTHQNNAGGLNCMALRLKTNKNVASGDRRRRRSSLPTVYNLASETTVGGAGLAVRYANIVMLAERVLDVTSRSPGRVDEEARGELYELLPEGLREKVAVRLRRTTRTSISDKGREEDEVDAWREGVGGVIRWLAEVARDTLRWQEERSVEKRGFDNDGGGARVKKGRKVVLVQTLHYANLEKTETAIVELLVGLSRMCRIRTD</sequence>
<keyword evidence="2" id="KW-1185">Reference proteome</keyword>
<accession>A0ACB9MKD6</accession>
<comment type="caution">
    <text evidence="1">The sequence shown here is derived from an EMBL/GenBank/DDBJ whole genome shotgun (WGS) entry which is preliminary data.</text>
</comment>
<name>A0ACB9MKD6_9MYRT</name>
<reference evidence="2" key="1">
    <citation type="journal article" date="2023" name="Front. Plant Sci.">
        <title>Chromosomal-level genome assembly of Melastoma candidum provides insights into trichome evolution.</title>
        <authorList>
            <person name="Zhong Y."/>
            <person name="Wu W."/>
            <person name="Sun C."/>
            <person name="Zou P."/>
            <person name="Liu Y."/>
            <person name="Dai S."/>
            <person name="Zhou R."/>
        </authorList>
    </citation>
    <scope>NUCLEOTIDE SEQUENCE [LARGE SCALE GENOMIC DNA]</scope>
</reference>
<protein>
    <submittedName>
        <fullName evidence="1">Uncharacterized protein</fullName>
    </submittedName>
</protein>
<organism evidence="1 2">
    <name type="scientific">Melastoma candidum</name>
    <dbReference type="NCBI Taxonomy" id="119954"/>
    <lineage>
        <taxon>Eukaryota</taxon>
        <taxon>Viridiplantae</taxon>
        <taxon>Streptophyta</taxon>
        <taxon>Embryophyta</taxon>
        <taxon>Tracheophyta</taxon>
        <taxon>Spermatophyta</taxon>
        <taxon>Magnoliopsida</taxon>
        <taxon>eudicotyledons</taxon>
        <taxon>Gunneridae</taxon>
        <taxon>Pentapetalae</taxon>
        <taxon>rosids</taxon>
        <taxon>malvids</taxon>
        <taxon>Myrtales</taxon>
        <taxon>Melastomataceae</taxon>
        <taxon>Melastomatoideae</taxon>
        <taxon>Melastomateae</taxon>
        <taxon>Melastoma</taxon>
    </lineage>
</organism>
<dbReference type="EMBL" id="CM042888">
    <property type="protein sequence ID" value="KAI4324458.1"/>
    <property type="molecule type" value="Genomic_DNA"/>
</dbReference>
<dbReference type="Proteomes" id="UP001057402">
    <property type="component" value="Chromosome 9"/>
</dbReference>
<evidence type="ECO:0000313" key="1">
    <source>
        <dbReference type="EMBL" id="KAI4324458.1"/>
    </source>
</evidence>